<dbReference type="Pfam" id="PF00589">
    <property type="entry name" value="Phage_integrase"/>
    <property type="match status" value="1"/>
</dbReference>
<dbReference type="PROSITE" id="PS51898">
    <property type="entry name" value="TYR_RECOMBINASE"/>
    <property type="match status" value="1"/>
</dbReference>
<feature type="domain" description="Tyr recombinase" evidence="2">
    <location>
        <begin position="1"/>
        <end position="94"/>
    </location>
</feature>
<dbReference type="RefSeq" id="WP_066139402.1">
    <property type="nucleotide sequence ID" value="NZ_CBCSGM010000001.1"/>
</dbReference>
<dbReference type="InterPro" id="IPR002104">
    <property type="entry name" value="Integrase_catalytic"/>
</dbReference>
<dbReference type="EMBL" id="LS483476">
    <property type="protein sequence ID" value="SQI60083.1"/>
    <property type="molecule type" value="Genomic_DNA"/>
</dbReference>
<sequence length="103" mass="11669">MLTYHHDLNLGLCRDDGSPLPKSTLFNAFKACLEKIDGPKLPIHSTRHTHAVMMLEAGADTKMVQERLGHGSMQITSDVYAHVSKRIETRSIDKFDAYMREIE</sequence>
<name>A0A2X4WAM3_LEDLE</name>
<dbReference type="InterPro" id="IPR013762">
    <property type="entry name" value="Integrase-like_cat_sf"/>
</dbReference>
<dbReference type="GO" id="GO:0006310">
    <property type="term" value="P:DNA recombination"/>
    <property type="evidence" value="ECO:0007669"/>
    <property type="project" value="UniProtKB-KW"/>
</dbReference>
<accession>A0A2X4WAM3</accession>
<evidence type="ECO:0000256" key="1">
    <source>
        <dbReference type="ARBA" id="ARBA00023172"/>
    </source>
</evidence>
<dbReference type="Gene3D" id="1.10.443.10">
    <property type="entry name" value="Intergrase catalytic core"/>
    <property type="match status" value="1"/>
</dbReference>
<dbReference type="SUPFAM" id="SSF56349">
    <property type="entry name" value="DNA breaking-rejoining enzymes"/>
    <property type="match status" value="1"/>
</dbReference>
<organism evidence="3 4">
    <name type="scientific">Lederbergia lenta</name>
    <name type="common">Bacillus lentus</name>
    <dbReference type="NCBI Taxonomy" id="1467"/>
    <lineage>
        <taxon>Bacteria</taxon>
        <taxon>Bacillati</taxon>
        <taxon>Bacillota</taxon>
        <taxon>Bacilli</taxon>
        <taxon>Bacillales</taxon>
        <taxon>Bacillaceae</taxon>
        <taxon>Lederbergia</taxon>
    </lineage>
</organism>
<dbReference type="GO" id="GO:0003677">
    <property type="term" value="F:DNA binding"/>
    <property type="evidence" value="ECO:0007669"/>
    <property type="project" value="InterPro"/>
</dbReference>
<proteinExistence type="predicted"/>
<evidence type="ECO:0000313" key="4">
    <source>
        <dbReference type="Proteomes" id="UP000249134"/>
    </source>
</evidence>
<dbReference type="STRING" id="1348624.GCA_001591545_01623"/>
<gene>
    <name evidence="3" type="primary">xerD_3</name>
    <name evidence="3" type="ORF">NCTC4824_02574</name>
</gene>
<dbReference type="Proteomes" id="UP000249134">
    <property type="component" value="Chromosome 1"/>
</dbReference>
<evidence type="ECO:0000259" key="2">
    <source>
        <dbReference type="PROSITE" id="PS51898"/>
    </source>
</evidence>
<protein>
    <submittedName>
        <fullName evidence="3">Phage integrase, phage integrase family</fullName>
    </submittedName>
</protein>
<dbReference type="KEGG" id="blen:NCTC4824_02574"/>
<reference evidence="3 4" key="1">
    <citation type="submission" date="2018-06" db="EMBL/GenBank/DDBJ databases">
        <authorList>
            <consortium name="Pathogen Informatics"/>
            <person name="Doyle S."/>
        </authorList>
    </citation>
    <scope>NUCLEOTIDE SEQUENCE [LARGE SCALE GENOMIC DNA]</scope>
    <source>
        <strain evidence="3 4">NCTC4824</strain>
    </source>
</reference>
<evidence type="ECO:0000313" key="3">
    <source>
        <dbReference type="EMBL" id="SQI60083.1"/>
    </source>
</evidence>
<dbReference type="InterPro" id="IPR011010">
    <property type="entry name" value="DNA_brk_join_enz"/>
</dbReference>
<dbReference type="GO" id="GO:0015074">
    <property type="term" value="P:DNA integration"/>
    <property type="evidence" value="ECO:0007669"/>
    <property type="project" value="InterPro"/>
</dbReference>
<dbReference type="AlphaFoldDB" id="A0A2X4WAM3"/>
<keyword evidence="1" id="KW-0233">DNA recombination</keyword>
<keyword evidence="4" id="KW-1185">Reference proteome</keyword>